<keyword evidence="2" id="KW-0472">Membrane</keyword>
<feature type="transmembrane region" description="Helical" evidence="2">
    <location>
        <begin position="125"/>
        <end position="147"/>
    </location>
</feature>
<dbReference type="Pfam" id="PF11992">
    <property type="entry name" value="TgpA_N"/>
    <property type="match status" value="1"/>
</dbReference>
<dbReference type="Gene3D" id="3.10.620.30">
    <property type="match status" value="1"/>
</dbReference>
<dbReference type="PANTHER" id="PTHR42736">
    <property type="entry name" value="PROTEIN-GLUTAMINE GAMMA-GLUTAMYLTRANSFERASE"/>
    <property type="match status" value="1"/>
</dbReference>
<feature type="transmembrane region" description="Helical" evidence="2">
    <location>
        <begin position="42"/>
        <end position="60"/>
    </location>
</feature>
<dbReference type="EMBL" id="BAAAJE010000011">
    <property type="protein sequence ID" value="GAA1144297.1"/>
    <property type="molecule type" value="Genomic_DNA"/>
</dbReference>
<feature type="transmembrane region" description="Helical" evidence="2">
    <location>
        <begin position="616"/>
        <end position="639"/>
    </location>
</feature>
<feature type="domain" description="Transglutaminase-like" evidence="3">
    <location>
        <begin position="485"/>
        <end position="555"/>
    </location>
</feature>
<dbReference type="PANTHER" id="PTHR42736:SF1">
    <property type="entry name" value="PROTEIN-GLUTAMINE GAMMA-GLUTAMYLTRANSFERASE"/>
    <property type="match status" value="1"/>
</dbReference>
<dbReference type="RefSeq" id="WP_343907831.1">
    <property type="nucleotide sequence ID" value="NZ_BAAAJE010000011.1"/>
</dbReference>
<evidence type="ECO:0000259" key="3">
    <source>
        <dbReference type="SMART" id="SM00460"/>
    </source>
</evidence>
<comment type="caution">
    <text evidence="4">The sequence shown here is derived from an EMBL/GenBank/DDBJ whole genome shotgun (WGS) entry which is preliminary data.</text>
</comment>
<evidence type="ECO:0000256" key="1">
    <source>
        <dbReference type="SAM" id="MobiDB-lite"/>
    </source>
</evidence>
<name>A0ABN1UGC6_9ACTN</name>
<gene>
    <name evidence="4" type="ORF">GCM10009606_24510</name>
</gene>
<dbReference type="InterPro" id="IPR052901">
    <property type="entry name" value="Bact_TGase-like"/>
</dbReference>
<evidence type="ECO:0000256" key="2">
    <source>
        <dbReference type="SAM" id="Phobius"/>
    </source>
</evidence>
<keyword evidence="2" id="KW-1133">Transmembrane helix</keyword>
<feature type="transmembrane region" description="Helical" evidence="2">
    <location>
        <begin position="67"/>
        <end position="88"/>
    </location>
</feature>
<reference evidence="4 5" key="1">
    <citation type="journal article" date="2019" name="Int. J. Syst. Evol. Microbiol.">
        <title>The Global Catalogue of Microorganisms (GCM) 10K type strain sequencing project: providing services to taxonomists for standard genome sequencing and annotation.</title>
        <authorList>
            <consortium name="The Broad Institute Genomics Platform"/>
            <consortium name="The Broad Institute Genome Sequencing Center for Infectious Disease"/>
            <person name="Wu L."/>
            <person name="Ma J."/>
        </authorList>
    </citation>
    <scope>NUCLEOTIDE SEQUENCE [LARGE SCALE GENOMIC DNA]</scope>
    <source>
        <strain evidence="4 5">JCM 11813</strain>
    </source>
</reference>
<sequence length="795" mass="84136">MSRNRGSLAASLALPAVAAGTTWIAMYAWRGFTDTPGGFLNPLLLLAIVVAGTGTALRWWRTPAPLVVGVQVVASGVVAMLLITGSPLPVGGGWTELHQALTGALDSAQRYSAPVPDTAVPIDPLLILCGLACLLLVDLLACTLHRVPLAGLPLLTVYSIPVSMVGDSITWWVFAATAAGFLVMLFLQESDHVTRWGRPIAVDRETGDPISFGAGAHVVRSTAGAIGGVATALAVFLPALVPSAGVHLLDIGPGSGGGDEIRVDNPTADLVRDLKRGADTPLVQVTTTDPDPSYLRILALTRFSNVEWSPGNRDVPSDQRADGLMPPPEGVGASVGRKEIPYDVTILPAFSSTWLPTEAPISRIEADGDWRYDTSTMDFLAVPDDLSTSGMQYTMSALDLNLTAQKLEGAGTSVGKVSEAFTDVPADVPPIVRELAVEVTQHATTRFEKAVALQNWFREDGGFTYSLATAEGSGYDALVSFLSDGPGGRTGYCEQFASAMAVMARLLGIPARVAIGFLHPQPAGPDTWIYSSDDMHAWPELYFDGAGWVRFEPTPAGRADEVPSYTVISNNPTDQESNPAAPTDSSSANVPRNRQTLPTDESTGAGPNIDRGNGPWLPLAGAGAALVVVGALLLLPSVLRRRRRDRRLAAGGPEEAWAEIRDYAVDLGVPWPSGRSPRATRNQLVDHLGAPLGPHTADRPAHGPTVAPAAVAALDRLVHALELLRYARPGVVADPVRVRADAEILLDSLAGGAMRSARRRATWWPRSVLSFTLRPTRAVPTTVEARYGGVVDHVN</sequence>
<evidence type="ECO:0000313" key="4">
    <source>
        <dbReference type="EMBL" id="GAA1144297.1"/>
    </source>
</evidence>
<dbReference type="SMART" id="SM00460">
    <property type="entry name" value="TGc"/>
    <property type="match status" value="1"/>
</dbReference>
<dbReference type="InterPro" id="IPR002931">
    <property type="entry name" value="Transglutaminase-like"/>
</dbReference>
<keyword evidence="5" id="KW-1185">Reference proteome</keyword>
<dbReference type="SUPFAM" id="SSF54001">
    <property type="entry name" value="Cysteine proteinases"/>
    <property type="match status" value="1"/>
</dbReference>
<keyword evidence="2" id="KW-0812">Transmembrane</keyword>
<evidence type="ECO:0000313" key="5">
    <source>
        <dbReference type="Proteomes" id="UP001499979"/>
    </source>
</evidence>
<feature type="compositionally biased region" description="Polar residues" evidence="1">
    <location>
        <begin position="566"/>
        <end position="602"/>
    </location>
</feature>
<dbReference type="Pfam" id="PF01841">
    <property type="entry name" value="Transglut_core"/>
    <property type="match status" value="1"/>
</dbReference>
<dbReference type="Proteomes" id="UP001499979">
    <property type="component" value="Unassembled WGS sequence"/>
</dbReference>
<dbReference type="InterPro" id="IPR021878">
    <property type="entry name" value="TgpA_N"/>
</dbReference>
<protein>
    <submittedName>
        <fullName evidence="4">DUF3488 and transglutaminase-like domain-containing protein</fullName>
    </submittedName>
</protein>
<feature type="transmembrane region" description="Helical" evidence="2">
    <location>
        <begin position="168"/>
        <end position="187"/>
    </location>
</feature>
<feature type="region of interest" description="Disordered" evidence="1">
    <location>
        <begin position="310"/>
        <end position="335"/>
    </location>
</feature>
<accession>A0ABN1UGC6</accession>
<feature type="region of interest" description="Disordered" evidence="1">
    <location>
        <begin position="560"/>
        <end position="610"/>
    </location>
</feature>
<dbReference type="InterPro" id="IPR038765">
    <property type="entry name" value="Papain-like_cys_pep_sf"/>
</dbReference>
<organism evidence="4 5">
    <name type="scientific">Nocardioides aquiterrae</name>
    <dbReference type="NCBI Taxonomy" id="203799"/>
    <lineage>
        <taxon>Bacteria</taxon>
        <taxon>Bacillati</taxon>
        <taxon>Actinomycetota</taxon>
        <taxon>Actinomycetes</taxon>
        <taxon>Propionibacteriales</taxon>
        <taxon>Nocardioidaceae</taxon>
        <taxon>Nocardioides</taxon>
    </lineage>
</organism>
<proteinExistence type="predicted"/>